<accession>A0A742Z9N0</accession>
<sequence>MNVKTAEKIKYIADSAHTDCTLNTLKKAKSQIEERSKVLAGYEFQWEDINRFEVVAAFEKCLAYSRKADFLAYCELLSEAMARQIAAARFKERVAHTIKIANRDHGVWVTAEQVIAAADGNLLFNFTKVAKMLAEEVRKPEISD</sequence>
<dbReference type="EMBL" id="DAAUHX010000021">
    <property type="protein sequence ID" value="HAF1775078.1"/>
    <property type="molecule type" value="Genomic_DNA"/>
</dbReference>
<dbReference type="AlphaFoldDB" id="A0A742Z9N0"/>
<comment type="caution">
    <text evidence="1">The sequence shown here is derived from an EMBL/GenBank/DDBJ whole genome shotgun (WGS) entry which is preliminary data.</text>
</comment>
<gene>
    <name evidence="1" type="ORF">G8L60_004690</name>
</gene>
<reference evidence="1" key="1">
    <citation type="journal article" date="2018" name="Genome Biol.">
        <title>SKESA: strategic k-mer extension for scrupulous assemblies.</title>
        <authorList>
            <person name="Souvorov A."/>
            <person name="Agarwala R."/>
            <person name="Lipman D.J."/>
        </authorList>
    </citation>
    <scope>NUCLEOTIDE SEQUENCE</scope>
    <source>
        <strain evidence="1">MA.CK_07/00001533</strain>
    </source>
</reference>
<evidence type="ECO:0000313" key="1">
    <source>
        <dbReference type="EMBL" id="HAF1775078.1"/>
    </source>
</evidence>
<name>A0A742Z9N0_SALER</name>
<proteinExistence type="predicted"/>
<reference evidence="1" key="2">
    <citation type="submission" date="2020-02" db="EMBL/GenBank/DDBJ databases">
        <authorList>
            <consortium name="NCBI Pathogen Detection Project"/>
        </authorList>
    </citation>
    <scope>NUCLEOTIDE SEQUENCE</scope>
    <source>
        <strain evidence="1">MA.CK_07/00001533</strain>
    </source>
</reference>
<protein>
    <submittedName>
        <fullName evidence="1">Uncharacterized protein</fullName>
    </submittedName>
</protein>
<organism evidence="1">
    <name type="scientific">Salmonella enterica</name>
    <name type="common">Salmonella choleraesuis</name>
    <dbReference type="NCBI Taxonomy" id="28901"/>
    <lineage>
        <taxon>Bacteria</taxon>
        <taxon>Pseudomonadati</taxon>
        <taxon>Pseudomonadota</taxon>
        <taxon>Gammaproteobacteria</taxon>
        <taxon>Enterobacterales</taxon>
        <taxon>Enterobacteriaceae</taxon>
        <taxon>Salmonella</taxon>
    </lineage>
</organism>